<organism evidence="1 2">
    <name type="scientific">Elysia crispata</name>
    <name type="common">lettuce slug</name>
    <dbReference type="NCBI Taxonomy" id="231223"/>
    <lineage>
        <taxon>Eukaryota</taxon>
        <taxon>Metazoa</taxon>
        <taxon>Spiralia</taxon>
        <taxon>Lophotrochozoa</taxon>
        <taxon>Mollusca</taxon>
        <taxon>Gastropoda</taxon>
        <taxon>Heterobranchia</taxon>
        <taxon>Euthyneura</taxon>
        <taxon>Panpulmonata</taxon>
        <taxon>Sacoglossa</taxon>
        <taxon>Placobranchoidea</taxon>
        <taxon>Plakobranchidae</taxon>
        <taxon>Elysia</taxon>
    </lineage>
</organism>
<gene>
    <name evidence="1" type="ORF">RRG08_021634</name>
</gene>
<evidence type="ECO:0000313" key="2">
    <source>
        <dbReference type="Proteomes" id="UP001283361"/>
    </source>
</evidence>
<keyword evidence="2" id="KW-1185">Reference proteome</keyword>
<comment type="caution">
    <text evidence="1">The sequence shown here is derived from an EMBL/GenBank/DDBJ whole genome shotgun (WGS) entry which is preliminary data.</text>
</comment>
<dbReference type="EMBL" id="JAWDGP010008106">
    <property type="protein sequence ID" value="KAK3690936.1"/>
    <property type="molecule type" value="Genomic_DNA"/>
</dbReference>
<name>A0AAE0XDT2_9GAST</name>
<dbReference type="Proteomes" id="UP001283361">
    <property type="component" value="Unassembled WGS sequence"/>
</dbReference>
<accession>A0AAE0XDT2</accession>
<reference evidence="1" key="1">
    <citation type="journal article" date="2023" name="G3 (Bethesda)">
        <title>A reference genome for the long-term kleptoplast-retaining sea slug Elysia crispata morphotype clarki.</title>
        <authorList>
            <person name="Eastman K.E."/>
            <person name="Pendleton A.L."/>
            <person name="Shaikh M.A."/>
            <person name="Suttiyut T."/>
            <person name="Ogas R."/>
            <person name="Tomko P."/>
            <person name="Gavelis G."/>
            <person name="Widhalm J.R."/>
            <person name="Wisecaver J.H."/>
        </authorList>
    </citation>
    <scope>NUCLEOTIDE SEQUENCE</scope>
    <source>
        <strain evidence="1">ECLA1</strain>
    </source>
</reference>
<evidence type="ECO:0000313" key="1">
    <source>
        <dbReference type="EMBL" id="KAK3690936.1"/>
    </source>
</evidence>
<protein>
    <submittedName>
        <fullName evidence="1">Uncharacterized protein</fullName>
    </submittedName>
</protein>
<sequence length="301" mass="33651">MWLSQLKETTSHGEQFTNCYQLSSVIGSLGPSVVFGRKGILLIFGIFLAYQTQSVRLKGKQVNDSRFVGMSTYDVVDSTASWYLLQDNSGTARLHHDASNGMRRNGASKIEIFKCIGWNFENEPLLSHTYSVLSRGDPAHTISLTHQQLYIITTVFHLRPLASGISYGVCRQQPGLEEIKRESWFLQEWGADVTSRGQTQFVLCFPDNIQHRNRARLSNMTVEDLRQVGDLREEIMAISQNILPADILNKLCGSVFPAVKSTHSVAMLTKVRRCFCVIFLTTCDKQSKCGGSEPGGQPVPE</sequence>
<proteinExistence type="predicted"/>
<dbReference type="AlphaFoldDB" id="A0AAE0XDT2"/>